<feature type="transmembrane region" description="Helical" evidence="6">
    <location>
        <begin position="219"/>
        <end position="238"/>
    </location>
</feature>
<evidence type="ECO:0000256" key="4">
    <source>
        <dbReference type="ARBA" id="ARBA00022989"/>
    </source>
</evidence>
<feature type="transmembrane region" description="Helical" evidence="6">
    <location>
        <begin position="163"/>
        <end position="183"/>
    </location>
</feature>
<dbReference type="GO" id="GO:0005886">
    <property type="term" value="C:plasma membrane"/>
    <property type="evidence" value="ECO:0007669"/>
    <property type="project" value="TreeGrafter"/>
</dbReference>
<comment type="caution">
    <text evidence="8">The sequence shown here is derived from an EMBL/GenBank/DDBJ whole genome shotgun (WGS) entry which is preliminary data.</text>
</comment>
<feature type="transmembrane region" description="Helical" evidence="6">
    <location>
        <begin position="96"/>
        <end position="119"/>
    </location>
</feature>
<dbReference type="Pfam" id="PF01027">
    <property type="entry name" value="Bax1-I"/>
    <property type="match status" value="1"/>
</dbReference>
<dbReference type="Proteomes" id="UP000260943">
    <property type="component" value="Unassembled WGS sequence"/>
</dbReference>
<feature type="region of interest" description="Disordered" evidence="7">
    <location>
        <begin position="1"/>
        <end position="20"/>
    </location>
</feature>
<dbReference type="InterPro" id="IPR036259">
    <property type="entry name" value="MFS_trans_sf"/>
</dbReference>
<comment type="similarity">
    <text evidence="2 6">Belongs to the BI1 family.</text>
</comment>
<keyword evidence="4 6" id="KW-1133">Transmembrane helix</keyword>
<feature type="transmembrane region" description="Helical" evidence="6">
    <location>
        <begin position="131"/>
        <end position="151"/>
    </location>
</feature>
<sequence>MHIDVRPCLSPTHSAPPRRARAREMQTVTDKRAAAASLLPRSGIVEWTPRRARHLIRPPARRDENMQNTPFNAPEQEAISPFDPSRDHSAQLTRRTYNLIMGGLVTAGFAVIAACALLAQAPAFLYAVVDNYLAISIGSFIASIAGISVMHMGMKREGYGVTLAGYALLVCSIGFTTGMVLPFYSLPSIANAFVGTFIISALFTLLGTSFPTFFARIQGIAVTALIALIVAGIAGSLMGFAMAWYDYAVILVFCGFIGYDTYRAQQCEPTVKMAILNAAEIWLDLVNIFIHLLQIVGDRD</sequence>
<evidence type="ECO:0000256" key="3">
    <source>
        <dbReference type="ARBA" id="ARBA00022692"/>
    </source>
</evidence>
<dbReference type="InterPro" id="IPR006214">
    <property type="entry name" value="Bax_inhibitor_1-related"/>
</dbReference>
<comment type="subcellular location">
    <subcellularLocation>
        <location evidence="1">Membrane</location>
        <topology evidence="1">Multi-pass membrane protein</topology>
    </subcellularLocation>
</comment>
<dbReference type="PANTHER" id="PTHR23291:SF50">
    <property type="entry name" value="PROTEIN LIFEGUARD 4"/>
    <property type="match status" value="1"/>
</dbReference>
<evidence type="ECO:0000256" key="1">
    <source>
        <dbReference type="ARBA" id="ARBA00004141"/>
    </source>
</evidence>
<proteinExistence type="inferred from homology"/>
<evidence type="ECO:0000256" key="2">
    <source>
        <dbReference type="ARBA" id="ARBA00010350"/>
    </source>
</evidence>
<dbReference type="PANTHER" id="PTHR23291">
    <property type="entry name" value="BAX INHIBITOR-RELATED"/>
    <property type="match status" value="1"/>
</dbReference>
<evidence type="ECO:0000256" key="5">
    <source>
        <dbReference type="ARBA" id="ARBA00023136"/>
    </source>
</evidence>
<evidence type="ECO:0000256" key="7">
    <source>
        <dbReference type="SAM" id="MobiDB-lite"/>
    </source>
</evidence>
<evidence type="ECO:0000256" key="6">
    <source>
        <dbReference type="RuleBase" id="RU004379"/>
    </source>
</evidence>
<dbReference type="SUPFAM" id="SSF103473">
    <property type="entry name" value="MFS general substrate transporter"/>
    <property type="match status" value="1"/>
</dbReference>
<evidence type="ECO:0000313" key="9">
    <source>
        <dbReference type="Proteomes" id="UP000260943"/>
    </source>
</evidence>
<keyword evidence="5 6" id="KW-0472">Membrane</keyword>
<protein>
    <recommendedName>
        <fullName evidence="10">BAX inhibitor (BI)-1/YccA family protein</fullName>
    </recommendedName>
</protein>
<feature type="transmembrane region" description="Helical" evidence="6">
    <location>
        <begin position="189"/>
        <end position="207"/>
    </location>
</feature>
<feature type="region of interest" description="Disordered" evidence="7">
    <location>
        <begin position="61"/>
        <end position="85"/>
    </location>
</feature>
<name>A0A3E4QY59_9ACTN</name>
<feature type="transmembrane region" description="Helical" evidence="6">
    <location>
        <begin position="244"/>
        <end position="262"/>
    </location>
</feature>
<reference evidence="8 9" key="1">
    <citation type="submission" date="2018-08" db="EMBL/GenBank/DDBJ databases">
        <title>A genome reference for cultivated species of the human gut microbiota.</title>
        <authorList>
            <person name="Zou Y."/>
            <person name="Xue W."/>
            <person name="Luo G."/>
        </authorList>
    </citation>
    <scope>NUCLEOTIDE SEQUENCE [LARGE SCALE GENOMIC DNA]</scope>
    <source>
        <strain evidence="8 9">TF08-14</strain>
    </source>
</reference>
<gene>
    <name evidence="8" type="ORF">DXC81_00240</name>
</gene>
<feature type="transmembrane region" description="Helical" evidence="6">
    <location>
        <begin position="274"/>
        <end position="296"/>
    </location>
</feature>
<organism evidence="8 9">
    <name type="scientific">Collinsella tanakaei</name>
    <dbReference type="NCBI Taxonomy" id="626935"/>
    <lineage>
        <taxon>Bacteria</taxon>
        <taxon>Bacillati</taxon>
        <taxon>Actinomycetota</taxon>
        <taxon>Coriobacteriia</taxon>
        <taxon>Coriobacteriales</taxon>
        <taxon>Coriobacteriaceae</taxon>
        <taxon>Collinsella</taxon>
    </lineage>
</organism>
<evidence type="ECO:0000313" key="8">
    <source>
        <dbReference type="EMBL" id="RGL12139.1"/>
    </source>
</evidence>
<dbReference type="AlphaFoldDB" id="A0A3E4QY59"/>
<dbReference type="EMBL" id="QSRJ01000001">
    <property type="protein sequence ID" value="RGL12139.1"/>
    <property type="molecule type" value="Genomic_DNA"/>
</dbReference>
<evidence type="ECO:0008006" key="10">
    <source>
        <dbReference type="Google" id="ProtNLM"/>
    </source>
</evidence>
<accession>A0A3E4QY59</accession>
<keyword evidence="3 6" id="KW-0812">Transmembrane</keyword>